<proteinExistence type="predicted"/>
<dbReference type="AlphaFoldDB" id="A0A8H6XQL6"/>
<evidence type="ECO:0000313" key="1">
    <source>
        <dbReference type="EMBL" id="KAF7345332.1"/>
    </source>
</evidence>
<comment type="caution">
    <text evidence="1">The sequence shown here is derived from an EMBL/GenBank/DDBJ whole genome shotgun (WGS) entry which is preliminary data.</text>
</comment>
<accession>A0A8H6XQL6</accession>
<reference evidence="1" key="1">
    <citation type="submission" date="2020-05" db="EMBL/GenBank/DDBJ databases">
        <title>Mycena genomes resolve the evolution of fungal bioluminescence.</title>
        <authorList>
            <person name="Tsai I.J."/>
        </authorList>
    </citation>
    <scope>NUCLEOTIDE SEQUENCE</scope>
    <source>
        <strain evidence="1">160909Yilan</strain>
    </source>
</reference>
<dbReference type="EMBL" id="JACAZH010000020">
    <property type="protein sequence ID" value="KAF7345332.1"/>
    <property type="molecule type" value="Genomic_DNA"/>
</dbReference>
<organism evidence="1 2">
    <name type="scientific">Mycena sanguinolenta</name>
    <dbReference type="NCBI Taxonomy" id="230812"/>
    <lineage>
        <taxon>Eukaryota</taxon>
        <taxon>Fungi</taxon>
        <taxon>Dikarya</taxon>
        <taxon>Basidiomycota</taxon>
        <taxon>Agaricomycotina</taxon>
        <taxon>Agaricomycetes</taxon>
        <taxon>Agaricomycetidae</taxon>
        <taxon>Agaricales</taxon>
        <taxon>Marasmiineae</taxon>
        <taxon>Mycenaceae</taxon>
        <taxon>Mycena</taxon>
    </lineage>
</organism>
<keyword evidence="2" id="KW-1185">Reference proteome</keyword>
<name>A0A8H6XQL6_9AGAR</name>
<evidence type="ECO:0000313" key="2">
    <source>
        <dbReference type="Proteomes" id="UP000623467"/>
    </source>
</evidence>
<protein>
    <submittedName>
        <fullName evidence="1">Uncharacterized protein</fullName>
    </submittedName>
</protein>
<gene>
    <name evidence="1" type="ORF">MSAN_01910100</name>
</gene>
<dbReference type="Proteomes" id="UP000623467">
    <property type="component" value="Unassembled WGS sequence"/>
</dbReference>
<sequence length="214" mass="24034">MSRLMLNLYEAADARMIHNLTLNIRHPEILRFTILCNGLCYPRCLSARGNRDRTLPNLKSTLSFILRRCNWGFALPRRTGDGRYICALNKSPASTSLGHMRIFGKRCSLMSLLEAAGVSGFRISIMTFLRLLAHSDTSTLAFALLIKGDSSSTLFFPTYVQLVSTAWPMCLVIIRRLRVLIGGGAQSVQRLVDSSLVFEINSIISFWTQMTQLL</sequence>